<feature type="non-terminal residue" evidence="1">
    <location>
        <position position="206"/>
    </location>
</feature>
<comment type="caution">
    <text evidence="1">The sequence shown here is derived from an EMBL/GenBank/DDBJ whole genome shotgun (WGS) entry which is preliminary data.</text>
</comment>
<evidence type="ECO:0000313" key="2">
    <source>
        <dbReference type="Proteomes" id="UP000649617"/>
    </source>
</evidence>
<dbReference type="Proteomes" id="UP000649617">
    <property type="component" value="Unassembled WGS sequence"/>
</dbReference>
<dbReference type="EMBL" id="CAJNIZ010034446">
    <property type="protein sequence ID" value="CAE7553026.1"/>
    <property type="molecule type" value="Genomic_DNA"/>
</dbReference>
<dbReference type="OrthoDB" id="446901at2759"/>
<organism evidence="1 2">
    <name type="scientific">Symbiodinium pilosum</name>
    <name type="common">Dinoflagellate</name>
    <dbReference type="NCBI Taxonomy" id="2952"/>
    <lineage>
        <taxon>Eukaryota</taxon>
        <taxon>Sar</taxon>
        <taxon>Alveolata</taxon>
        <taxon>Dinophyceae</taxon>
        <taxon>Suessiales</taxon>
        <taxon>Symbiodiniaceae</taxon>
        <taxon>Symbiodinium</taxon>
    </lineage>
</organism>
<keyword evidence="2" id="KW-1185">Reference proteome</keyword>
<sequence>VLDWTTPGGLVSLVITDASHANEEEEFLVNGMVPRPTHYKLVWKMVTFDVTDLFGKLDLKRWQATSAEFIRQVWMTDCKSLEEALQNPKCAEHSDKRLSIEIASLRQDLWRKKGDETGDLYEEDCKPKDKDLADKVRWIDTDVMVEAQMTIFLWVGFVWWVVRWVARLAGFPPPSVGDGLQCVFWFTDSSACAVVCPVGPEPCLVR</sequence>
<dbReference type="AlphaFoldDB" id="A0A812U5Y3"/>
<name>A0A812U5Y3_SYMPI</name>
<evidence type="ECO:0000313" key="1">
    <source>
        <dbReference type="EMBL" id="CAE7553026.1"/>
    </source>
</evidence>
<proteinExistence type="predicted"/>
<reference evidence="1" key="1">
    <citation type="submission" date="2021-02" db="EMBL/GenBank/DDBJ databases">
        <authorList>
            <person name="Dougan E. K."/>
            <person name="Rhodes N."/>
            <person name="Thang M."/>
            <person name="Chan C."/>
        </authorList>
    </citation>
    <scope>NUCLEOTIDE SEQUENCE</scope>
</reference>
<gene>
    <name evidence="1" type="ORF">SPIL2461_LOCUS14707</name>
</gene>
<accession>A0A812U5Y3</accession>
<protein>
    <submittedName>
        <fullName evidence="1">Uncharacterized protein</fullName>
    </submittedName>
</protein>